<evidence type="ECO:0000256" key="5">
    <source>
        <dbReference type="ARBA" id="ARBA00023136"/>
    </source>
</evidence>
<evidence type="ECO:0000256" key="1">
    <source>
        <dbReference type="ARBA" id="ARBA00004651"/>
    </source>
</evidence>
<gene>
    <name evidence="8" type="ORF">RP29_05885</name>
</gene>
<keyword evidence="9" id="KW-1185">Reference proteome</keyword>
<feature type="transmembrane region" description="Helical" evidence="6">
    <location>
        <begin position="78"/>
        <end position="104"/>
    </location>
</feature>
<evidence type="ECO:0000256" key="6">
    <source>
        <dbReference type="SAM" id="Phobius"/>
    </source>
</evidence>
<dbReference type="PANTHER" id="PTHR42920:SF5">
    <property type="entry name" value="EAMA DOMAIN-CONTAINING PROTEIN"/>
    <property type="match status" value="1"/>
</dbReference>
<dbReference type="Proteomes" id="UP000032566">
    <property type="component" value="Unassembled WGS sequence"/>
</dbReference>
<evidence type="ECO:0000259" key="7">
    <source>
        <dbReference type="Pfam" id="PF00892"/>
    </source>
</evidence>
<evidence type="ECO:0000313" key="8">
    <source>
        <dbReference type="EMBL" id="KJA11393.1"/>
    </source>
</evidence>
<proteinExistence type="predicted"/>
<sequence>MPWKHWSAERLGIALAILAALGFSFKAIFVKLAYAVPQAVPVDSVTLLALRMVFSLPAFAWVGWKASRNLPPLTLREWGWVTALGLLGYYGASILDFMGLQYITASLERLILFTYPTLTILIGVVFLGKTASRREIGALLLSYAGIGLAFAHDLHIAGEMRAVLIGAAFVLGSSVSYAFYQAGSEPVIRRLGAARFTALAMLVSTVATLLHFAVSQPLQALAQPAPVYLHAVGMAVFSTVLPVFMTSAAIRRIGAARTALIGTLGPMLTIFFGYWLLAEPMSVWQMMGAGLVLAGVLLISRRKV</sequence>
<keyword evidence="3 6" id="KW-0812">Transmembrane</keyword>
<dbReference type="GO" id="GO:0005886">
    <property type="term" value="C:plasma membrane"/>
    <property type="evidence" value="ECO:0007669"/>
    <property type="project" value="UniProtKB-SubCell"/>
</dbReference>
<feature type="transmembrane region" description="Helical" evidence="6">
    <location>
        <begin position="136"/>
        <end position="156"/>
    </location>
</feature>
<feature type="transmembrane region" description="Helical" evidence="6">
    <location>
        <begin position="162"/>
        <end position="180"/>
    </location>
</feature>
<name>A0A0D7KDY4_9BURK</name>
<dbReference type="PANTHER" id="PTHR42920">
    <property type="entry name" value="OS03G0707200 PROTEIN-RELATED"/>
    <property type="match status" value="1"/>
</dbReference>
<feature type="transmembrane region" description="Helical" evidence="6">
    <location>
        <begin position="45"/>
        <end position="66"/>
    </location>
</feature>
<feature type="domain" description="EamA" evidence="7">
    <location>
        <begin position="11"/>
        <end position="149"/>
    </location>
</feature>
<evidence type="ECO:0000313" key="9">
    <source>
        <dbReference type="Proteomes" id="UP000032566"/>
    </source>
</evidence>
<dbReference type="Gene3D" id="1.10.3730.20">
    <property type="match status" value="1"/>
</dbReference>
<keyword evidence="2" id="KW-1003">Cell membrane</keyword>
<feature type="transmembrane region" description="Helical" evidence="6">
    <location>
        <begin position="283"/>
        <end position="300"/>
    </location>
</feature>
<comment type="caution">
    <text evidence="8">The sequence shown here is derived from an EMBL/GenBank/DDBJ whole genome shotgun (WGS) entry which is preliminary data.</text>
</comment>
<evidence type="ECO:0000256" key="2">
    <source>
        <dbReference type="ARBA" id="ARBA00022475"/>
    </source>
</evidence>
<comment type="subcellular location">
    <subcellularLocation>
        <location evidence="1">Cell membrane</location>
        <topology evidence="1">Multi-pass membrane protein</topology>
    </subcellularLocation>
</comment>
<keyword evidence="4 6" id="KW-1133">Transmembrane helix</keyword>
<reference evidence="8 9" key="1">
    <citation type="submission" date="2014-12" db="EMBL/GenBank/DDBJ databases">
        <title>Isolation of bacteria from lake water.</title>
        <authorList>
            <person name="Sheng K.-Y."/>
            <person name="Chin P.-S."/>
            <person name="Chan K.-G."/>
            <person name="Tan G.S."/>
        </authorList>
    </citation>
    <scope>NUCLEOTIDE SEQUENCE [LARGE SCALE GENOMIC DNA]</scope>
    <source>
        <strain evidence="8 9">KY4</strain>
    </source>
</reference>
<organism evidence="8 9">
    <name type="scientific">Acidovorax temperans</name>
    <dbReference type="NCBI Taxonomy" id="80878"/>
    <lineage>
        <taxon>Bacteria</taxon>
        <taxon>Pseudomonadati</taxon>
        <taxon>Pseudomonadota</taxon>
        <taxon>Betaproteobacteria</taxon>
        <taxon>Burkholderiales</taxon>
        <taxon>Comamonadaceae</taxon>
        <taxon>Acidovorax</taxon>
    </lineage>
</organism>
<dbReference type="OrthoDB" id="9813617at2"/>
<dbReference type="InterPro" id="IPR051258">
    <property type="entry name" value="Diverse_Substrate_Transporter"/>
</dbReference>
<dbReference type="AlphaFoldDB" id="A0A0D7KDY4"/>
<protein>
    <submittedName>
        <fullName evidence="8">Multidrug DMT transporter permease</fullName>
    </submittedName>
</protein>
<feature type="transmembrane region" description="Helical" evidence="6">
    <location>
        <begin position="110"/>
        <end position="129"/>
    </location>
</feature>
<dbReference type="SUPFAM" id="SSF103481">
    <property type="entry name" value="Multidrug resistance efflux transporter EmrE"/>
    <property type="match status" value="2"/>
</dbReference>
<feature type="transmembrane region" description="Helical" evidence="6">
    <location>
        <begin position="192"/>
        <end position="215"/>
    </location>
</feature>
<dbReference type="Pfam" id="PF00892">
    <property type="entry name" value="EamA"/>
    <property type="match status" value="2"/>
</dbReference>
<dbReference type="RefSeq" id="WP_044396740.1">
    <property type="nucleotide sequence ID" value="NZ_JXYQ01000016.1"/>
</dbReference>
<evidence type="ECO:0000256" key="4">
    <source>
        <dbReference type="ARBA" id="ARBA00022989"/>
    </source>
</evidence>
<dbReference type="InterPro" id="IPR037185">
    <property type="entry name" value="EmrE-like"/>
</dbReference>
<feature type="domain" description="EamA" evidence="7">
    <location>
        <begin position="165"/>
        <end position="300"/>
    </location>
</feature>
<accession>A0A0D7KDY4</accession>
<dbReference type="InterPro" id="IPR000620">
    <property type="entry name" value="EamA_dom"/>
</dbReference>
<feature type="transmembrane region" description="Helical" evidence="6">
    <location>
        <begin position="258"/>
        <end position="277"/>
    </location>
</feature>
<dbReference type="PATRIC" id="fig|80878.5.peg.493"/>
<keyword evidence="5 6" id="KW-0472">Membrane</keyword>
<evidence type="ECO:0000256" key="3">
    <source>
        <dbReference type="ARBA" id="ARBA00022692"/>
    </source>
</evidence>
<feature type="transmembrane region" description="Helical" evidence="6">
    <location>
        <begin position="227"/>
        <end position="246"/>
    </location>
</feature>
<dbReference type="EMBL" id="JXYQ01000016">
    <property type="protein sequence ID" value="KJA11393.1"/>
    <property type="molecule type" value="Genomic_DNA"/>
</dbReference>